<dbReference type="PROSITE" id="PS50005">
    <property type="entry name" value="TPR"/>
    <property type="match status" value="1"/>
</dbReference>
<dbReference type="Pfam" id="PF13424">
    <property type="entry name" value="TPR_12"/>
    <property type="match status" value="1"/>
</dbReference>
<reference evidence="3" key="1">
    <citation type="submission" date="2018-04" db="EMBL/GenBank/DDBJ databases">
        <title>Draft genome sequence of the Candidatus Spirobacillus cienkowskii, a pathogen of freshwater Daphnia species, reconstructed from hemolymph metagenomic reads.</title>
        <authorList>
            <person name="Bresciani L."/>
            <person name="Lemos L.N."/>
            <person name="Wale N."/>
            <person name="Lin J.Y."/>
            <person name="Fernandes G.R."/>
            <person name="Duffy M.A."/>
            <person name="Rodrigues J.M."/>
        </authorList>
    </citation>
    <scope>NUCLEOTIDE SEQUENCE [LARGE SCALE GENOMIC DNA]</scope>
    <source>
        <strain evidence="3">Binning01</strain>
    </source>
</reference>
<keyword evidence="4" id="KW-1185">Reference proteome</keyword>
<dbReference type="Gene3D" id="1.25.40.10">
    <property type="entry name" value="Tetratricopeptide repeat domain"/>
    <property type="match status" value="1"/>
</dbReference>
<dbReference type="RefSeq" id="WP_338635412.1">
    <property type="nucleotide sequence ID" value="NZ_CP146516.1"/>
</dbReference>
<comment type="caution">
    <text evidence="3">The sequence shown here is derived from an EMBL/GenBank/DDBJ whole genome shotgun (WGS) entry which is preliminary data.</text>
</comment>
<name>A0A369KUK2_9BACT</name>
<dbReference type="SUPFAM" id="SSF48452">
    <property type="entry name" value="TPR-like"/>
    <property type="match status" value="1"/>
</dbReference>
<feature type="repeat" description="TPR" evidence="1">
    <location>
        <begin position="237"/>
        <end position="270"/>
    </location>
</feature>
<sequence length="302" mass="34910">MTIKNNTHDHHHHEENCTHDHHHHGEGCNHEHHHHGEGCTHDHHHDDPSKYTRHLYSQSETLSFKNMDMDNLIESVNRLLEQEEFGKSVPILETLKDKLQNLVDTGNQSEEILRNLTETNHNLALSYGIIGEHNNSLPLWKSVIEKLIVDSEIDEILEAHYNAALSAEQARDLNEFIAYLNNGLEVAKANNAELWEATFEHELGVYAFDNQDYTTATTKFNRAIELSTKLDDLEGLVSSNFYLGHTFENQNNYAKAKELYEKALNIAKHEDIRDEVTHERALVEERLSIINKTQLQKKLQDF</sequence>
<dbReference type="SMART" id="SM00028">
    <property type="entry name" value="TPR"/>
    <property type="match status" value="3"/>
</dbReference>
<gene>
    <name evidence="3" type="ORF">DCC88_10325</name>
</gene>
<dbReference type="AlphaFoldDB" id="A0A369KUK2"/>
<evidence type="ECO:0000313" key="4">
    <source>
        <dbReference type="Proteomes" id="UP000253934"/>
    </source>
</evidence>
<evidence type="ECO:0000256" key="2">
    <source>
        <dbReference type="SAM" id="MobiDB-lite"/>
    </source>
</evidence>
<protein>
    <submittedName>
        <fullName evidence="3">Tetratricopeptide repeat protein</fullName>
    </submittedName>
</protein>
<organism evidence="3 4">
    <name type="scientific">Spirobacillus cienkowskii</name>
    <dbReference type="NCBI Taxonomy" id="495820"/>
    <lineage>
        <taxon>Bacteria</taxon>
        <taxon>Pseudomonadati</taxon>
        <taxon>Bdellovibrionota</taxon>
        <taxon>Oligoflexia</taxon>
        <taxon>Silvanigrellales</taxon>
        <taxon>Spirobacillus</taxon>
    </lineage>
</organism>
<feature type="region of interest" description="Disordered" evidence="2">
    <location>
        <begin position="1"/>
        <end position="51"/>
    </location>
</feature>
<accession>A0A369KUK2</accession>
<dbReference type="InterPro" id="IPR011990">
    <property type="entry name" value="TPR-like_helical_dom_sf"/>
</dbReference>
<dbReference type="EMBL" id="QOVW01000087">
    <property type="protein sequence ID" value="RDB35394.1"/>
    <property type="molecule type" value="Genomic_DNA"/>
</dbReference>
<evidence type="ECO:0000256" key="1">
    <source>
        <dbReference type="PROSITE-ProRule" id="PRU00339"/>
    </source>
</evidence>
<dbReference type="Proteomes" id="UP000253934">
    <property type="component" value="Unassembled WGS sequence"/>
</dbReference>
<dbReference type="InterPro" id="IPR019734">
    <property type="entry name" value="TPR_rpt"/>
</dbReference>
<proteinExistence type="predicted"/>
<feature type="compositionally biased region" description="Basic and acidic residues" evidence="2">
    <location>
        <begin position="1"/>
        <end position="50"/>
    </location>
</feature>
<keyword evidence="1" id="KW-0802">TPR repeat</keyword>
<evidence type="ECO:0000313" key="3">
    <source>
        <dbReference type="EMBL" id="RDB35394.1"/>
    </source>
</evidence>